<keyword evidence="6" id="KW-0472">Membrane</keyword>
<evidence type="ECO:0000313" key="9">
    <source>
        <dbReference type="EMBL" id="VAX31644.1"/>
    </source>
</evidence>
<dbReference type="PANTHER" id="PTHR12815">
    <property type="entry name" value="SORTING AND ASSEMBLY MACHINERY SAMM50 PROTEIN FAMILY MEMBER"/>
    <property type="match status" value="1"/>
</dbReference>
<evidence type="ECO:0000256" key="6">
    <source>
        <dbReference type="ARBA" id="ARBA00023136"/>
    </source>
</evidence>
<evidence type="ECO:0000256" key="4">
    <source>
        <dbReference type="ARBA" id="ARBA00022729"/>
    </source>
</evidence>
<dbReference type="Pfam" id="PF07244">
    <property type="entry name" value="POTRA"/>
    <property type="match status" value="5"/>
</dbReference>
<dbReference type="InterPro" id="IPR039910">
    <property type="entry name" value="D15-like"/>
</dbReference>
<proteinExistence type="predicted"/>
<reference evidence="9" key="1">
    <citation type="submission" date="2018-06" db="EMBL/GenBank/DDBJ databases">
        <authorList>
            <person name="Zhirakovskaya E."/>
        </authorList>
    </citation>
    <scope>NUCLEOTIDE SEQUENCE</scope>
</reference>
<keyword evidence="3" id="KW-0812">Transmembrane</keyword>
<accession>A0A3B1D677</accession>
<evidence type="ECO:0000256" key="3">
    <source>
        <dbReference type="ARBA" id="ARBA00022692"/>
    </source>
</evidence>
<name>A0A3B1D677_9ZZZZ</name>
<dbReference type="PANTHER" id="PTHR12815:SF47">
    <property type="entry name" value="TRANSLOCATION AND ASSEMBLY MODULE SUBUNIT TAMA"/>
    <property type="match status" value="1"/>
</dbReference>
<dbReference type="InterPro" id="IPR023707">
    <property type="entry name" value="OM_assembly_BamA"/>
</dbReference>
<protein>
    <submittedName>
        <fullName evidence="9">Outer membrane protein assembly factor YaeT</fullName>
    </submittedName>
</protein>
<dbReference type="InterPro" id="IPR000184">
    <property type="entry name" value="Bac_surfAg_D15"/>
</dbReference>
<dbReference type="AlphaFoldDB" id="A0A3B1D677"/>
<comment type="subcellular location">
    <subcellularLocation>
        <location evidence="1">Membrane</location>
    </subcellularLocation>
</comment>
<evidence type="ECO:0000256" key="2">
    <source>
        <dbReference type="ARBA" id="ARBA00022452"/>
    </source>
</evidence>
<keyword evidence="4" id="KW-0732">Signal</keyword>
<evidence type="ECO:0000256" key="5">
    <source>
        <dbReference type="ARBA" id="ARBA00022737"/>
    </source>
</evidence>
<dbReference type="InterPro" id="IPR034746">
    <property type="entry name" value="POTRA"/>
</dbReference>
<dbReference type="Gene3D" id="3.10.20.310">
    <property type="entry name" value="membrane protein fhac"/>
    <property type="match status" value="5"/>
</dbReference>
<dbReference type="PROSITE" id="PS51779">
    <property type="entry name" value="POTRA"/>
    <property type="match status" value="4"/>
</dbReference>
<dbReference type="Pfam" id="PF01103">
    <property type="entry name" value="Omp85"/>
    <property type="match status" value="1"/>
</dbReference>
<feature type="domain" description="POTRA" evidence="8">
    <location>
        <begin position="137"/>
        <end position="226"/>
    </location>
</feature>
<dbReference type="EMBL" id="UOGF01000077">
    <property type="protein sequence ID" value="VAX31644.1"/>
    <property type="molecule type" value="Genomic_DNA"/>
</dbReference>
<dbReference type="InterPro" id="IPR010827">
    <property type="entry name" value="BamA/TamA_POTRA"/>
</dbReference>
<keyword evidence="2" id="KW-1134">Transmembrane beta strand</keyword>
<dbReference type="PIRSF" id="PIRSF006076">
    <property type="entry name" value="OM_assembly_OMP85"/>
    <property type="match status" value="1"/>
</dbReference>
<keyword evidence="5" id="KW-0677">Repeat</keyword>
<evidence type="ECO:0000256" key="7">
    <source>
        <dbReference type="ARBA" id="ARBA00023237"/>
    </source>
</evidence>
<dbReference type="Gene3D" id="2.40.160.50">
    <property type="entry name" value="membrane protein fhac: a member of the omp85/tpsb transporter family"/>
    <property type="match status" value="1"/>
</dbReference>
<evidence type="ECO:0000259" key="8">
    <source>
        <dbReference type="PROSITE" id="PS51779"/>
    </source>
</evidence>
<sequence length="754" mass="85774">MTIRSNLSLQEGDVFSPERVQNDVRSLYRMGFFEEVDVASEGFEGGIALSFIVREKPLLSDVIFEGNDNLEKDRLNEALQIRTKSFLETQNIKRYVKQIEAAYEAEAYYNATVIPIVQRLSDNQAILTFLIEEGDQVYIRDITITGNSVFESKEIRKQMETDTYFWMSSWITESGRYKKEQLSFDRERIKDLYLDKGYFNIEVGEPEVTLNKSKEWFDITLSVTEGDQFTIGIIDYQGAVVFDSEALSTLTQSKTETIFNRSKIRKDIAAITEHYGQKGYIYTNVVPDLRPNPGNRTLDITFHVIEGNPVKVREILISGNNKTRDKVIRREIRVNEQELVNTKALRRSFQRLNNLNYFESVDLVPKRVAPGWVDLEVEVKEKPTGTFSVGGGYSSQDKFIATFDITMGNFLGKGQLLKFKVQTGGRRDTYTLTFKEPYLFDKNLSGTTNLFNQTRFFGVYDEKRTGGDFILGRAFGEYMRGSVSYTIETLEVTNLDRQSVLIDPNNCRVPSDPNTCATTLDENIGTPATIFDRRVPRRVIEQAALGNTLTSSIGFSLSRDTRDFFFDPKEGGRNSISFEYAGTFLGGENDYYKIIADSSRFFPMWWEHVFSLRGRFGFAEGIGTKKLPVGERFFVGGINTVRGFNFGEAGPLSDTGNPAFRGEPEGGNKQLFFNVEYLIPIVKEAKVKFLLFYDYGAAFREGDAIKPNEMREAAGIGIRWISPVGPLRLEQGYNINKRPGEKKKTIEFSIGSLF</sequence>
<feature type="domain" description="POTRA" evidence="8">
    <location>
        <begin position="310"/>
        <end position="382"/>
    </location>
</feature>
<organism evidence="9">
    <name type="scientific">hydrothermal vent metagenome</name>
    <dbReference type="NCBI Taxonomy" id="652676"/>
    <lineage>
        <taxon>unclassified sequences</taxon>
        <taxon>metagenomes</taxon>
        <taxon>ecological metagenomes</taxon>
    </lineage>
</organism>
<keyword evidence="7" id="KW-0998">Cell outer membrane</keyword>
<feature type="domain" description="POTRA" evidence="8">
    <location>
        <begin position="229"/>
        <end position="307"/>
    </location>
</feature>
<dbReference type="NCBIfam" id="TIGR03303">
    <property type="entry name" value="OM_YaeT"/>
    <property type="match status" value="1"/>
</dbReference>
<evidence type="ECO:0000256" key="1">
    <source>
        <dbReference type="ARBA" id="ARBA00004370"/>
    </source>
</evidence>
<dbReference type="GO" id="GO:0019867">
    <property type="term" value="C:outer membrane"/>
    <property type="evidence" value="ECO:0007669"/>
    <property type="project" value="InterPro"/>
</dbReference>
<gene>
    <name evidence="9" type="ORF">MNBD_NITROSPIRAE01-1981</name>
</gene>
<dbReference type="GO" id="GO:0071709">
    <property type="term" value="P:membrane assembly"/>
    <property type="evidence" value="ECO:0007669"/>
    <property type="project" value="InterPro"/>
</dbReference>
<feature type="domain" description="POTRA" evidence="8">
    <location>
        <begin position="57"/>
        <end position="134"/>
    </location>
</feature>